<comment type="pathway">
    <text evidence="2">Protein modification; protein ubiquitination.</text>
</comment>
<dbReference type="PROSITE" id="PS50237">
    <property type="entry name" value="HECT"/>
    <property type="match status" value="1"/>
</dbReference>
<dbReference type="Proteomes" id="UP000265618">
    <property type="component" value="Unassembled WGS sequence"/>
</dbReference>
<sequence>MGPSQSHAFTAPRSTASLPWLCLCPLLASLPIAIGIAAHEEARRRLDRVSKALQAFNKRDQRRIIKAIGPETCLDMVELKHKGEEDLENAIPLSENDALLMCRWLAIRDAPKLRHPVPPLILHQARILADTLAEFSRATYKSLLALRSPLRVRFLADYTVVDMGGVHKEFLTSVTAALMSITPELLETTQGQTAMTVSPMPTILAEALGGQLRLLGFCTAKAFVERVPIGICLSTPLLAILVGRPLTIDILAAQDSVMAHSLGAIQDMSADDLECMDLTMSAETPRGVVVPLGQHSVDTPVTTSNVQEYVQLMIKHHLTFGREHGIREMTVGFRMGCDHHVVNRIVSLGLPLATIQAAIRGASTLDVDDWREHTSYQGFEATDEQVVWFWEWLSSSSQETRRSLLMFVTGMWTVPRDGFASLQSAFTIRMSYHSTDHLPVAHVCFNWLDLPRYESKEALQTALQTALTHKEDGLTRA</sequence>
<protein>
    <recommendedName>
        <fullName evidence="3">HECT-type E3 ubiquitin transferase</fullName>
        <ecNumber evidence="3">2.3.2.26</ecNumber>
    </recommendedName>
</protein>
<keyword evidence="4" id="KW-0808">Transferase</keyword>
<keyword evidence="7" id="KW-0732">Signal</keyword>
<dbReference type="EMBL" id="BDIP01001677">
    <property type="protein sequence ID" value="GIQ84920.1"/>
    <property type="molecule type" value="Genomic_DNA"/>
</dbReference>
<feature type="domain" description="HECT" evidence="8">
    <location>
        <begin position="142"/>
        <end position="477"/>
    </location>
</feature>
<dbReference type="GO" id="GO:0006511">
    <property type="term" value="P:ubiquitin-dependent protein catabolic process"/>
    <property type="evidence" value="ECO:0007669"/>
    <property type="project" value="TreeGrafter"/>
</dbReference>
<dbReference type="Gene3D" id="3.90.1750.10">
    <property type="entry name" value="Hect, E3 ligase catalytic domains"/>
    <property type="match status" value="1"/>
</dbReference>
<dbReference type="AlphaFoldDB" id="A0A9K3CYQ0"/>
<evidence type="ECO:0000256" key="5">
    <source>
        <dbReference type="ARBA" id="ARBA00022786"/>
    </source>
</evidence>
<name>A0A9K3CYQ0_9EUKA</name>
<evidence type="ECO:0000256" key="1">
    <source>
        <dbReference type="ARBA" id="ARBA00000885"/>
    </source>
</evidence>
<dbReference type="GO" id="GO:0005737">
    <property type="term" value="C:cytoplasm"/>
    <property type="evidence" value="ECO:0007669"/>
    <property type="project" value="TreeGrafter"/>
</dbReference>
<dbReference type="FunFam" id="3.30.2410.10:FF:000009">
    <property type="entry name" value="Probable E3 ubiquitin-protein ligase HECTD2"/>
    <property type="match status" value="1"/>
</dbReference>
<dbReference type="SMART" id="SM00119">
    <property type="entry name" value="HECTc"/>
    <property type="match status" value="1"/>
</dbReference>
<dbReference type="InterPro" id="IPR035983">
    <property type="entry name" value="Hect_E3_ubiquitin_ligase"/>
</dbReference>
<organism evidence="9 10">
    <name type="scientific">Kipferlia bialata</name>
    <dbReference type="NCBI Taxonomy" id="797122"/>
    <lineage>
        <taxon>Eukaryota</taxon>
        <taxon>Metamonada</taxon>
        <taxon>Carpediemonas-like organisms</taxon>
        <taxon>Kipferlia</taxon>
    </lineage>
</organism>
<dbReference type="InterPro" id="IPR050409">
    <property type="entry name" value="E3_ubiq-protein_ligase"/>
</dbReference>
<evidence type="ECO:0000256" key="6">
    <source>
        <dbReference type="PROSITE-ProRule" id="PRU00104"/>
    </source>
</evidence>
<feature type="active site" description="Glycyl thioester intermediate" evidence="6">
    <location>
        <position position="444"/>
    </location>
</feature>
<dbReference type="GO" id="GO:0061630">
    <property type="term" value="F:ubiquitin protein ligase activity"/>
    <property type="evidence" value="ECO:0007669"/>
    <property type="project" value="UniProtKB-EC"/>
</dbReference>
<comment type="caution">
    <text evidence="9">The sequence shown here is derived from an EMBL/GenBank/DDBJ whole genome shotgun (WGS) entry which is preliminary data.</text>
</comment>
<evidence type="ECO:0000313" key="10">
    <source>
        <dbReference type="Proteomes" id="UP000265618"/>
    </source>
</evidence>
<dbReference type="Gene3D" id="3.30.2410.10">
    <property type="entry name" value="Hect, E3 ligase catalytic domain"/>
    <property type="match status" value="1"/>
</dbReference>
<feature type="chain" id="PRO_5039938309" description="HECT-type E3 ubiquitin transferase" evidence="7">
    <location>
        <begin position="38"/>
        <end position="477"/>
    </location>
</feature>
<evidence type="ECO:0000256" key="4">
    <source>
        <dbReference type="ARBA" id="ARBA00022679"/>
    </source>
</evidence>
<keyword evidence="10" id="KW-1185">Reference proteome</keyword>
<dbReference type="Pfam" id="PF00632">
    <property type="entry name" value="HECT"/>
    <property type="match status" value="1"/>
</dbReference>
<comment type="catalytic activity">
    <reaction evidence="1">
        <text>S-ubiquitinyl-[E2 ubiquitin-conjugating enzyme]-L-cysteine + [acceptor protein]-L-lysine = [E2 ubiquitin-conjugating enzyme]-L-cysteine + N(6)-ubiquitinyl-[acceptor protein]-L-lysine.</text>
        <dbReference type="EC" id="2.3.2.26"/>
    </reaction>
</comment>
<reference evidence="9 10" key="1">
    <citation type="journal article" date="2018" name="PLoS ONE">
        <title>The draft genome of Kipferlia bialata reveals reductive genome evolution in fornicate parasites.</title>
        <authorList>
            <person name="Tanifuji G."/>
            <person name="Takabayashi S."/>
            <person name="Kume K."/>
            <person name="Takagi M."/>
            <person name="Nakayama T."/>
            <person name="Kamikawa R."/>
            <person name="Inagaki Y."/>
            <person name="Hashimoto T."/>
        </authorList>
    </citation>
    <scope>NUCLEOTIDE SEQUENCE [LARGE SCALE GENOMIC DNA]</scope>
    <source>
        <strain evidence="9">NY0173</strain>
    </source>
</reference>
<evidence type="ECO:0000256" key="3">
    <source>
        <dbReference type="ARBA" id="ARBA00012485"/>
    </source>
</evidence>
<evidence type="ECO:0000259" key="8">
    <source>
        <dbReference type="PROSITE" id="PS50237"/>
    </source>
</evidence>
<evidence type="ECO:0000256" key="2">
    <source>
        <dbReference type="ARBA" id="ARBA00004906"/>
    </source>
</evidence>
<dbReference type="Gene3D" id="3.30.2160.10">
    <property type="entry name" value="Hect, E3 ligase catalytic domain"/>
    <property type="match status" value="1"/>
</dbReference>
<proteinExistence type="predicted"/>
<feature type="signal peptide" evidence="7">
    <location>
        <begin position="1"/>
        <end position="37"/>
    </location>
</feature>
<dbReference type="EC" id="2.3.2.26" evidence="3"/>
<gene>
    <name evidence="9" type="ORF">KIPB_006504</name>
</gene>
<dbReference type="SUPFAM" id="SSF56204">
    <property type="entry name" value="Hect, E3 ligase catalytic domain"/>
    <property type="match status" value="1"/>
</dbReference>
<dbReference type="OrthoDB" id="5981550at2759"/>
<dbReference type="PANTHER" id="PTHR11254:SF440">
    <property type="entry name" value="E3 UBIQUITIN-PROTEIN LIGASE NEDD-4"/>
    <property type="match status" value="1"/>
</dbReference>
<accession>A0A9K3CYQ0</accession>
<evidence type="ECO:0000313" key="9">
    <source>
        <dbReference type="EMBL" id="GIQ84920.1"/>
    </source>
</evidence>
<evidence type="ECO:0000256" key="7">
    <source>
        <dbReference type="SAM" id="SignalP"/>
    </source>
</evidence>
<dbReference type="InterPro" id="IPR000569">
    <property type="entry name" value="HECT_dom"/>
</dbReference>
<keyword evidence="5 6" id="KW-0833">Ubl conjugation pathway</keyword>
<dbReference type="PANTHER" id="PTHR11254">
    <property type="entry name" value="HECT DOMAIN UBIQUITIN-PROTEIN LIGASE"/>
    <property type="match status" value="1"/>
</dbReference>
<dbReference type="GO" id="GO:0016567">
    <property type="term" value="P:protein ubiquitination"/>
    <property type="evidence" value="ECO:0007669"/>
    <property type="project" value="TreeGrafter"/>
</dbReference>